<evidence type="ECO:0000313" key="2">
    <source>
        <dbReference type="EMBL" id="MBE9637945.1"/>
    </source>
</evidence>
<dbReference type="Proteomes" id="UP000607796">
    <property type="component" value="Unassembled WGS sequence"/>
</dbReference>
<organism evidence="2 3">
    <name type="scientific">Salipiger mangrovisoli</name>
    <dbReference type="NCBI Taxonomy" id="2865933"/>
    <lineage>
        <taxon>Bacteria</taxon>
        <taxon>Pseudomonadati</taxon>
        <taxon>Pseudomonadota</taxon>
        <taxon>Alphaproteobacteria</taxon>
        <taxon>Rhodobacterales</taxon>
        <taxon>Roseobacteraceae</taxon>
        <taxon>Salipiger</taxon>
    </lineage>
</organism>
<name>A0ABR9X300_9RHOB</name>
<keyword evidence="3" id="KW-1185">Reference proteome</keyword>
<dbReference type="RefSeq" id="WP_194135240.1">
    <property type="nucleotide sequence ID" value="NZ_JADFFK010000009.1"/>
</dbReference>
<comment type="caution">
    <text evidence="2">The sequence shown here is derived from an EMBL/GenBank/DDBJ whole genome shotgun (WGS) entry which is preliminary data.</text>
</comment>
<dbReference type="Gene3D" id="3.30.360.10">
    <property type="entry name" value="Dihydrodipicolinate Reductase, domain 2"/>
    <property type="match status" value="1"/>
</dbReference>
<evidence type="ECO:0000313" key="3">
    <source>
        <dbReference type="Proteomes" id="UP000607796"/>
    </source>
</evidence>
<sequence length="311" mass="33629">MSDPIQLGLVGLGTIARNQHLPSLAEVPALRLAAIASRHAGHDTLPSYHDIDEMLAKSPDLQAISLCTPPQGRFAQAVAAITAGKHVMLEKPPGASVSEVEGLARLARAKGVTLFATWHSREAAAVEEARALLTSAAIRRVTITWKEDVRHWHPGQEWIWEPGGLGVFDPGINALSILTRILPEPVHPVAAHLEVPQNKQAPIAAKLDMQTASGAPVEAEFDWRQTGPQTWDIRVESDGPEVLLREGGAKLFVGGAERIAAEDREYRRLYVRFAELIAAGESDVDLAPLQLVADAFLLGAQSRVEAFHDDP</sequence>
<dbReference type="SUPFAM" id="SSF51735">
    <property type="entry name" value="NAD(P)-binding Rossmann-fold domains"/>
    <property type="match status" value="1"/>
</dbReference>
<dbReference type="Gene3D" id="3.40.50.720">
    <property type="entry name" value="NAD(P)-binding Rossmann-like Domain"/>
    <property type="match status" value="1"/>
</dbReference>
<proteinExistence type="predicted"/>
<protein>
    <submittedName>
        <fullName evidence="2">Gfo/Idh/MocA family oxidoreductase</fullName>
    </submittedName>
</protein>
<dbReference type="InterPro" id="IPR036291">
    <property type="entry name" value="NAD(P)-bd_dom_sf"/>
</dbReference>
<reference evidence="2 3" key="1">
    <citation type="journal article" date="2021" name="Int. J. Syst. Evol. Microbiol.">
        <title>Salipiger mangrovisoli sp. nov., isolated from mangrove soil and the proposal for the reclassification of Paraphaeobacter pallidus as Salipiger pallidus comb. nov.</title>
        <authorList>
            <person name="Du J."/>
            <person name="Liu Y."/>
            <person name="Pei T."/>
            <person name="Deng M.R."/>
            <person name="Zhu H."/>
        </authorList>
    </citation>
    <scope>NUCLEOTIDE SEQUENCE [LARGE SCALE GENOMIC DNA]</scope>
    <source>
        <strain evidence="2 3">6D45A</strain>
    </source>
</reference>
<dbReference type="Pfam" id="PF01408">
    <property type="entry name" value="GFO_IDH_MocA"/>
    <property type="match status" value="1"/>
</dbReference>
<gene>
    <name evidence="2" type="ORF">IQ782_13910</name>
</gene>
<dbReference type="InterPro" id="IPR000683">
    <property type="entry name" value="Gfo/Idh/MocA-like_OxRdtase_N"/>
</dbReference>
<evidence type="ECO:0000259" key="1">
    <source>
        <dbReference type="Pfam" id="PF01408"/>
    </source>
</evidence>
<dbReference type="EMBL" id="JADFFK010000009">
    <property type="protein sequence ID" value="MBE9637945.1"/>
    <property type="molecule type" value="Genomic_DNA"/>
</dbReference>
<feature type="domain" description="Gfo/Idh/MocA-like oxidoreductase N-terminal" evidence="1">
    <location>
        <begin position="6"/>
        <end position="115"/>
    </location>
</feature>
<accession>A0ABR9X300</accession>
<dbReference type="InterPro" id="IPR050463">
    <property type="entry name" value="Gfo/Idh/MocA_oxidrdct_glycsds"/>
</dbReference>
<dbReference type="PANTHER" id="PTHR43818">
    <property type="entry name" value="BCDNA.GH03377"/>
    <property type="match status" value="1"/>
</dbReference>
<dbReference type="PANTHER" id="PTHR43818:SF7">
    <property type="entry name" value="DEHYDROGENASE"/>
    <property type="match status" value="1"/>
</dbReference>